<sequence>SQSGLSADVARNRIGQQGINFAALALMLEGLSEFHCGLFTQARKALDDLRALGAERYSAFSDAVILQGVVWLACLFEEGTIVGDCVQELIQVSRENGFTFYLGVG</sequence>
<protein>
    <submittedName>
        <fullName evidence="1">Sigma-54 dependent transcriptional regulator</fullName>
    </submittedName>
</protein>
<feature type="non-terminal residue" evidence="1">
    <location>
        <position position="1"/>
    </location>
</feature>
<comment type="caution">
    <text evidence="1">The sequence shown here is derived from an EMBL/GenBank/DDBJ whole genome shotgun (WGS) entry which is preliminary data.</text>
</comment>
<evidence type="ECO:0000313" key="1">
    <source>
        <dbReference type="EMBL" id="RML98956.1"/>
    </source>
</evidence>
<organism evidence="1 2">
    <name type="scientific">Pseudomonas syringae pv. maculicola</name>
    <dbReference type="NCBI Taxonomy" id="59511"/>
    <lineage>
        <taxon>Bacteria</taxon>
        <taxon>Pseudomonadati</taxon>
        <taxon>Pseudomonadota</taxon>
        <taxon>Gammaproteobacteria</taxon>
        <taxon>Pseudomonadales</taxon>
        <taxon>Pseudomonadaceae</taxon>
        <taxon>Pseudomonas</taxon>
    </lineage>
</organism>
<feature type="non-terminal residue" evidence="1">
    <location>
        <position position="105"/>
    </location>
</feature>
<evidence type="ECO:0000313" key="2">
    <source>
        <dbReference type="Proteomes" id="UP000282378"/>
    </source>
</evidence>
<gene>
    <name evidence="1" type="ORF">APX70_05438</name>
</gene>
<dbReference type="Proteomes" id="UP000282378">
    <property type="component" value="Unassembled WGS sequence"/>
</dbReference>
<dbReference type="EMBL" id="RBNL01000665">
    <property type="protein sequence ID" value="RML98956.1"/>
    <property type="molecule type" value="Genomic_DNA"/>
</dbReference>
<reference evidence="1 2" key="1">
    <citation type="submission" date="2018-08" db="EMBL/GenBank/DDBJ databases">
        <title>Recombination of ecologically and evolutionarily significant loci maintains genetic cohesion in the Pseudomonas syringae species complex.</title>
        <authorList>
            <person name="Dillon M."/>
            <person name="Thakur S."/>
            <person name="Almeida R.N.D."/>
            <person name="Weir B.S."/>
            <person name="Guttman D.S."/>
        </authorList>
    </citation>
    <scope>NUCLEOTIDE SEQUENCE [LARGE SCALE GENOMIC DNA]</scope>
    <source>
        <strain evidence="1 2">88_10</strain>
    </source>
</reference>
<proteinExistence type="predicted"/>
<name>A0A3M3AF70_PSEYM</name>
<accession>A0A3M3AF70</accession>
<dbReference type="AlphaFoldDB" id="A0A3M3AF70"/>